<evidence type="ECO:0000256" key="4">
    <source>
        <dbReference type="ARBA" id="ARBA00023242"/>
    </source>
</evidence>
<feature type="region of interest" description="Disordered" evidence="6">
    <location>
        <begin position="1"/>
        <end position="25"/>
    </location>
</feature>
<gene>
    <name evidence="7" type="ORF">POBO1169_LOCUS2416</name>
</gene>
<comment type="subcellular location">
    <subcellularLocation>
        <location evidence="1 5">Nucleus</location>
        <location evidence="1 5">Nucleolus</location>
    </subcellularLocation>
</comment>
<keyword evidence="3 5" id="KW-0698">rRNA processing</keyword>
<proteinExistence type="inferred from homology"/>
<sequence length="223" mass="26334">MSSALRNAVKRKTHKERSQPSARKRFGLLEKHKDYVLRARDYHKKEKTIKTLREKAEFRNPDEFYFAMQKASTKDGVHNANQHDPERYTAEQLKLLKSQDAKYVHLKAQVDAKKLEKMKSSLHRVGEEPQNKHTVFVGDRPKEKKRRNAEIAEFPKHIESERKKAYHQVQVREQRLKGLMKVAEGMALEQALRGKGHKRKLEVKDAETGQKTTVFRWKKERKK</sequence>
<dbReference type="AlphaFoldDB" id="A0A7S0MV76"/>
<evidence type="ECO:0000256" key="6">
    <source>
        <dbReference type="SAM" id="MobiDB-lite"/>
    </source>
</evidence>
<dbReference type="EMBL" id="HBFA01004744">
    <property type="protein sequence ID" value="CAD8652288.1"/>
    <property type="molecule type" value="Transcribed_RNA"/>
</dbReference>
<dbReference type="PANTHER" id="PTHR12838:SF0">
    <property type="entry name" value="U3 SMALL NUCLEOLAR RNA-ASSOCIATED PROTEIN 11-RELATED"/>
    <property type="match status" value="1"/>
</dbReference>
<dbReference type="GO" id="GO:0032040">
    <property type="term" value="C:small-subunit processome"/>
    <property type="evidence" value="ECO:0007669"/>
    <property type="project" value="UniProtKB-UniRule"/>
</dbReference>
<protein>
    <recommendedName>
        <fullName evidence="5">U3 small nucleolar RNA-associated protein 11</fullName>
        <shortName evidence="5">U3 snoRNA-associated protein 11</shortName>
    </recommendedName>
</protein>
<reference evidence="7" key="1">
    <citation type="submission" date="2021-01" db="EMBL/GenBank/DDBJ databases">
        <authorList>
            <person name="Corre E."/>
            <person name="Pelletier E."/>
            <person name="Niang G."/>
            <person name="Scheremetjew M."/>
            <person name="Finn R."/>
            <person name="Kale V."/>
            <person name="Holt S."/>
            <person name="Cochrane G."/>
            <person name="Meng A."/>
            <person name="Brown T."/>
            <person name="Cohen L."/>
        </authorList>
    </citation>
    <scope>NUCLEOTIDE SEQUENCE</scope>
    <source>
        <strain evidence="7">CCMP722</strain>
    </source>
</reference>
<keyword evidence="4 5" id="KW-0539">Nucleus</keyword>
<evidence type="ECO:0000313" key="7">
    <source>
        <dbReference type="EMBL" id="CAD8652288.1"/>
    </source>
</evidence>
<accession>A0A7S0MV76</accession>
<evidence type="ECO:0000256" key="3">
    <source>
        <dbReference type="ARBA" id="ARBA00022552"/>
    </source>
</evidence>
<comment type="similarity">
    <text evidence="2 5">Belongs to the UTP11 family.</text>
</comment>
<name>A0A7S0MV76_9CHLO</name>
<evidence type="ECO:0000256" key="1">
    <source>
        <dbReference type="ARBA" id="ARBA00004604"/>
    </source>
</evidence>
<dbReference type="InterPro" id="IPR007144">
    <property type="entry name" value="SSU_processome_Utp11"/>
</dbReference>
<evidence type="ECO:0000256" key="5">
    <source>
        <dbReference type="PIRNR" id="PIRNR015952"/>
    </source>
</evidence>
<dbReference type="GO" id="GO:0006364">
    <property type="term" value="P:rRNA processing"/>
    <property type="evidence" value="ECO:0007669"/>
    <property type="project" value="UniProtKB-UniRule"/>
</dbReference>
<dbReference type="Pfam" id="PF03998">
    <property type="entry name" value="Utp11"/>
    <property type="match status" value="1"/>
</dbReference>
<comment type="function">
    <text evidence="5">Involved in nucleolar processing of pre-18S ribosomal RNA.</text>
</comment>
<dbReference type="PANTHER" id="PTHR12838">
    <property type="entry name" value="U3 SMALL NUCLEOLAR RNA-ASSOCIATED PROTEIN 11"/>
    <property type="match status" value="1"/>
</dbReference>
<comment type="subunit">
    <text evidence="5">Component of the ribosomal small subunit (SSU) processome.</text>
</comment>
<feature type="region of interest" description="Disordered" evidence="6">
    <location>
        <begin position="120"/>
        <end position="148"/>
    </location>
</feature>
<evidence type="ECO:0000256" key="2">
    <source>
        <dbReference type="ARBA" id="ARBA00008105"/>
    </source>
</evidence>
<feature type="compositionally biased region" description="Basic and acidic residues" evidence="6">
    <location>
        <begin position="120"/>
        <end position="131"/>
    </location>
</feature>
<organism evidence="7">
    <name type="scientific">Pyramimonas obovata</name>
    <dbReference type="NCBI Taxonomy" id="1411642"/>
    <lineage>
        <taxon>Eukaryota</taxon>
        <taxon>Viridiplantae</taxon>
        <taxon>Chlorophyta</taxon>
        <taxon>Pyramimonadophyceae</taxon>
        <taxon>Pyramimonadales</taxon>
        <taxon>Pyramimonadaceae</taxon>
        <taxon>Pyramimonas</taxon>
        <taxon>Pyramimonas incertae sedis</taxon>
    </lineage>
</organism>
<dbReference type="PIRSF" id="PIRSF015952">
    <property type="entry name" value="U3snoRNP11"/>
    <property type="match status" value="1"/>
</dbReference>